<feature type="domain" description="M23ase beta-sheet core" evidence="1">
    <location>
        <begin position="92"/>
        <end position="191"/>
    </location>
</feature>
<reference evidence="3" key="1">
    <citation type="submission" date="2019-01" db="EMBL/GenBank/DDBJ databases">
        <title>Cytophagaceae bacterium strain CAR-16.</title>
        <authorList>
            <person name="Chen W.-M."/>
        </authorList>
    </citation>
    <scope>NUCLEOTIDE SEQUENCE [LARGE SCALE GENOMIC DNA]</scope>
    <source>
        <strain evidence="3">ICH-30</strain>
    </source>
</reference>
<keyword evidence="3" id="KW-1185">Reference proteome</keyword>
<protein>
    <submittedName>
        <fullName evidence="2">Peptidase M23</fullName>
    </submittedName>
</protein>
<sequence length="224" mass="25531">MNSFEELLFSQEDCYVIDKKLPYKQYVPLDLSVHSKTLLNRKLVTSLDYEAFLEDYLNQKEARVAYGGYLEKRNLYQRSTIFNNTKTEERNIHIGLDLWVKAGTPVLAALDGVIHSFQNNAALGDYGPTIILKHTLNNCEFYTLYGHLSLESIALLKINQSFKKGDEIAQLGDANVNGDYAPHLHFQIIKDLEGFYGDYPGVCSEKELNKYKNNCPNPALLLKI</sequence>
<dbReference type="InterPro" id="IPR016047">
    <property type="entry name" value="M23ase_b-sheet_dom"/>
</dbReference>
<evidence type="ECO:0000313" key="3">
    <source>
        <dbReference type="Proteomes" id="UP000289734"/>
    </source>
</evidence>
<gene>
    <name evidence="2" type="ORF">EQG68_05775</name>
</gene>
<proteinExistence type="predicted"/>
<name>A0A4Q1KTN9_9FLAO</name>
<dbReference type="InterPro" id="IPR050570">
    <property type="entry name" value="Cell_wall_metabolism_enzyme"/>
</dbReference>
<dbReference type="Gene3D" id="2.70.70.10">
    <property type="entry name" value="Glucose Permease (Domain IIA)"/>
    <property type="match status" value="1"/>
</dbReference>
<organism evidence="2 3">
    <name type="scientific">Flavobacterium piscinae</name>
    <dbReference type="NCBI Taxonomy" id="2506424"/>
    <lineage>
        <taxon>Bacteria</taxon>
        <taxon>Pseudomonadati</taxon>
        <taxon>Bacteroidota</taxon>
        <taxon>Flavobacteriia</taxon>
        <taxon>Flavobacteriales</taxon>
        <taxon>Flavobacteriaceae</taxon>
        <taxon>Flavobacterium</taxon>
    </lineage>
</organism>
<comment type="caution">
    <text evidence="2">The sequence shown here is derived from an EMBL/GenBank/DDBJ whole genome shotgun (WGS) entry which is preliminary data.</text>
</comment>
<dbReference type="SUPFAM" id="SSF51261">
    <property type="entry name" value="Duplicated hybrid motif"/>
    <property type="match status" value="1"/>
</dbReference>
<dbReference type="CDD" id="cd12797">
    <property type="entry name" value="M23_peptidase"/>
    <property type="match status" value="1"/>
</dbReference>
<dbReference type="Pfam" id="PF01551">
    <property type="entry name" value="Peptidase_M23"/>
    <property type="match status" value="1"/>
</dbReference>
<dbReference type="PANTHER" id="PTHR21666:SF270">
    <property type="entry name" value="MUREIN HYDROLASE ACTIVATOR ENVC"/>
    <property type="match status" value="1"/>
</dbReference>
<evidence type="ECO:0000313" key="2">
    <source>
        <dbReference type="EMBL" id="RXR33000.1"/>
    </source>
</evidence>
<dbReference type="RefSeq" id="WP_129463844.1">
    <property type="nucleotide sequence ID" value="NZ_SBKQ01000005.1"/>
</dbReference>
<evidence type="ECO:0000259" key="1">
    <source>
        <dbReference type="Pfam" id="PF01551"/>
    </source>
</evidence>
<dbReference type="OrthoDB" id="9801052at2"/>
<dbReference type="PANTHER" id="PTHR21666">
    <property type="entry name" value="PEPTIDASE-RELATED"/>
    <property type="match status" value="1"/>
</dbReference>
<dbReference type="Proteomes" id="UP000289734">
    <property type="component" value="Unassembled WGS sequence"/>
</dbReference>
<dbReference type="EMBL" id="SBKQ01000005">
    <property type="protein sequence ID" value="RXR33000.1"/>
    <property type="molecule type" value="Genomic_DNA"/>
</dbReference>
<accession>A0A4Q1KTN9</accession>
<dbReference type="GO" id="GO:0004222">
    <property type="term" value="F:metalloendopeptidase activity"/>
    <property type="evidence" value="ECO:0007669"/>
    <property type="project" value="TreeGrafter"/>
</dbReference>
<dbReference type="AlphaFoldDB" id="A0A4Q1KTN9"/>
<dbReference type="InterPro" id="IPR011055">
    <property type="entry name" value="Dup_hybrid_motif"/>
</dbReference>